<evidence type="ECO:0000313" key="3">
    <source>
        <dbReference type="EMBL" id="KAG2436015.1"/>
    </source>
</evidence>
<feature type="region of interest" description="Disordered" evidence="2">
    <location>
        <begin position="191"/>
        <end position="214"/>
    </location>
</feature>
<feature type="compositionally biased region" description="Polar residues" evidence="2">
    <location>
        <begin position="131"/>
        <end position="140"/>
    </location>
</feature>
<feature type="compositionally biased region" description="Acidic residues" evidence="2">
    <location>
        <begin position="409"/>
        <end position="422"/>
    </location>
</feature>
<dbReference type="PANTHER" id="PTHR46518:SF1">
    <property type="entry name" value="OUTER DYNEIN ARM-DOCKING COMPLEX SUBUNIT 3"/>
    <property type="match status" value="1"/>
</dbReference>
<dbReference type="GO" id="GO:0097542">
    <property type="term" value="C:ciliary tip"/>
    <property type="evidence" value="ECO:0007669"/>
    <property type="project" value="TreeGrafter"/>
</dbReference>
<organism evidence="3 4">
    <name type="scientific">Chlamydomonas schloesseri</name>
    <dbReference type="NCBI Taxonomy" id="2026947"/>
    <lineage>
        <taxon>Eukaryota</taxon>
        <taxon>Viridiplantae</taxon>
        <taxon>Chlorophyta</taxon>
        <taxon>core chlorophytes</taxon>
        <taxon>Chlorophyceae</taxon>
        <taxon>CS clade</taxon>
        <taxon>Chlamydomonadales</taxon>
        <taxon>Chlamydomonadaceae</taxon>
        <taxon>Chlamydomonas</taxon>
    </lineage>
</organism>
<reference evidence="3" key="1">
    <citation type="journal article" date="2020" name="bioRxiv">
        <title>Comparative genomics of Chlamydomonas.</title>
        <authorList>
            <person name="Craig R.J."/>
            <person name="Hasan A.R."/>
            <person name="Ness R.W."/>
            <person name="Keightley P.D."/>
        </authorList>
    </citation>
    <scope>NUCLEOTIDE SEQUENCE</scope>
    <source>
        <strain evidence="3">CCAP 11/173</strain>
    </source>
</reference>
<protein>
    <submittedName>
        <fullName evidence="3">Uncharacterized protein</fullName>
    </submittedName>
</protein>
<feature type="compositionally biased region" description="Low complexity" evidence="2">
    <location>
        <begin position="376"/>
        <end position="402"/>
    </location>
</feature>
<evidence type="ECO:0000256" key="1">
    <source>
        <dbReference type="SAM" id="Coils"/>
    </source>
</evidence>
<keyword evidence="4" id="KW-1185">Reference proteome</keyword>
<dbReference type="Proteomes" id="UP000613740">
    <property type="component" value="Unassembled WGS sequence"/>
</dbReference>
<feature type="region of interest" description="Disordered" evidence="2">
    <location>
        <begin position="1"/>
        <end position="73"/>
    </location>
</feature>
<dbReference type="GO" id="GO:0035253">
    <property type="term" value="C:ciliary rootlet"/>
    <property type="evidence" value="ECO:0007669"/>
    <property type="project" value="TreeGrafter"/>
</dbReference>
<feature type="compositionally biased region" description="Low complexity" evidence="2">
    <location>
        <begin position="1"/>
        <end position="31"/>
    </location>
</feature>
<dbReference type="InterPro" id="IPR033192">
    <property type="entry name" value="ODAD3"/>
</dbReference>
<feature type="coiled-coil region" evidence="1">
    <location>
        <begin position="306"/>
        <end position="358"/>
    </location>
</feature>
<evidence type="ECO:0000256" key="2">
    <source>
        <dbReference type="SAM" id="MobiDB-lite"/>
    </source>
</evidence>
<feature type="compositionally biased region" description="Basic and acidic residues" evidence="2">
    <location>
        <begin position="115"/>
        <end position="126"/>
    </location>
</feature>
<dbReference type="GO" id="GO:0036158">
    <property type="term" value="P:outer dynein arm assembly"/>
    <property type="evidence" value="ECO:0007669"/>
    <property type="project" value="InterPro"/>
</dbReference>
<feature type="compositionally biased region" description="Low complexity" evidence="2">
    <location>
        <begin position="50"/>
        <end position="73"/>
    </location>
</feature>
<feature type="coiled-coil region" evidence="1">
    <location>
        <begin position="515"/>
        <end position="542"/>
    </location>
</feature>
<gene>
    <name evidence="3" type="ORF">HYH02_011727</name>
</gene>
<feature type="region of interest" description="Disordered" evidence="2">
    <location>
        <begin position="366"/>
        <end position="425"/>
    </location>
</feature>
<dbReference type="GO" id="GO:0036064">
    <property type="term" value="C:ciliary basal body"/>
    <property type="evidence" value="ECO:0007669"/>
    <property type="project" value="TreeGrafter"/>
</dbReference>
<dbReference type="EMBL" id="JAEHOD010000051">
    <property type="protein sequence ID" value="KAG2436015.1"/>
    <property type="molecule type" value="Genomic_DNA"/>
</dbReference>
<dbReference type="PANTHER" id="PTHR46518">
    <property type="entry name" value="COILED-COIL DOMAIN-CONTAINING PROTEIN 151"/>
    <property type="match status" value="1"/>
</dbReference>
<keyword evidence="1" id="KW-0175">Coiled coil</keyword>
<evidence type="ECO:0000313" key="4">
    <source>
        <dbReference type="Proteomes" id="UP000613740"/>
    </source>
</evidence>
<proteinExistence type="predicted"/>
<accession>A0A835W1N9</accession>
<dbReference type="OrthoDB" id="10255247at2759"/>
<feature type="compositionally biased region" description="Basic and acidic residues" evidence="2">
    <location>
        <begin position="145"/>
        <end position="168"/>
    </location>
</feature>
<dbReference type="GO" id="GO:0003341">
    <property type="term" value="P:cilium movement"/>
    <property type="evidence" value="ECO:0007669"/>
    <property type="project" value="InterPro"/>
</dbReference>
<name>A0A835W1N9_9CHLO</name>
<sequence length="623" mass="64502">MSTPPRSTGASAAVGASPASSARPPSVSRTAGTPTKDVSRAAAATTPTGQSTSRSHASSSSRAAGASANNAAAEAELVAQLQERLAQLEADAKSSQDQAQWTIKQNKNTLMALKQENKDLSAEVSKRGGSNELQGKSGSASDGGKVVERLERQVHELRRGHDKIAKDKKTALQKLDNLHDSLRDLAKVAGAAAGPGAHHPASAHSGSVPVNASTSSAASGATLAAISAAAASLPANSPAARELRQLQNRLDKATVKADEAYSIRKTYEQVLEKLRVEEPLLDGRIRALQEQRATKQSALQAAALSGREAHVAKEAAKQQLAALEEELAAGRARRGRVLAEMREKAATLQQTNRALMQRQFQPLVSASPSEAHLAHEPSAASAAASSPAGGRKPGAAAAAAARGGKDAADAADEAGADDETDEAGLHASSLSAATAAAAVERGEGGDITARDLVVRLCRATGSRRVSELLARLLTQQESYASLVSMRSAATTQRLALAQELEVLRSHREELRGGGKMSTQRQLDAAQDELREAAARADAAAASLEGLLKGWADVRAGLEHLAALVAPLPLPAGGQPAVPVEDETLGDVLAQIESRLHNAYKLIAALPKAAELLEANYAALRADQ</sequence>
<comment type="caution">
    <text evidence="3">The sequence shown here is derived from an EMBL/GenBank/DDBJ whole genome shotgun (WGS) entry which is preliminary data.</text>
</comment>
<feature type="region of interest" description="Disordered" evidence="2">
    <location>
        <begin position="114"/>
        <end position="168"/>
    </location>
</feature>
<dbReference type="AlphaFoldDB" id="A0A835W1N9"/>